<evidence type="ECO:0000256" key="7">
    <source>
        <dbReference type="ARBA" id="ARBA00022840"/>
    </source>
</evidence>
<feature type="domain" description="Mab-21-like HhH/H2TH-like" evidence="10">
    <location>
        <begin position="279"/>
        <end position="360"/>
    </location>
</feature>
<keyword evidence="8" id="KW-0460">Magnesium</keyword>
<dbReference type="Gene3D" id="1.10.1410.40">
    <property type="match status" value="1"/>
</dbReference>
<dbReference type="GO" id="GO:0005524">
    <property type="term" value="F:ATP binding"/>
    <property type="evidence" value="ECO:0007669"/>
    <property type="project" value="UniProtKB-KW"/>
</dbReference>
<evidence type="ECO:0000259" key="9">
    <source>
        <dbReference type="Pfam" id="PF03281"/>
    </source>
</evidence>
<feature type="domain" description="Mab-21-like nucleotidyltransferase" evidence="9">
    <location>
        <begin position="87"/>
        <end position="273"/>
    </location>
</feature>
<keyword evidence="12" id="KW-1185">Reference proteome</keyword>
<comment type="cofactor">
    <cofactor evidence="1">
        <name>Mg(2+)</name>
        <dbReference type="ChEBI" id="CHEBI:18420"/>
    </cofactor>
</comment>
<dbReference type="InterPro" id="IPR024810">
    <property type="entry name" value="MAB21L/cGLR"/>
</dbReference>
<dbReference type="Pfam" id="PF20266">
    <property type="entry name" value="Mab-21_C"/>
    <property type="match status" value="1"/>
</dbReference>
<evidence type="ECO:0000259" key="10">
    <source>
        <dbReference type="Pfam" id="PF20266"/>
    </source>
</evidence>
<dbReference type="Pfam" id="PF03281">
    <property type="entry name" value="Mab-21"/>
    <property type="match status" value="1"/>
</dbReference>
<dbReference type="AlphaFoldDB" id="A0AAE0VZQ9"/>
<dbReference type="InterPro" id="IPR046903">
    <property type="entry name" value="Mab-21-like_nuc_Trfase"/>
</dbReference>
<evidence type="ECO:0000313" key="12">
    <source>
        <dbReference type="Proteomes" id="UP001195483"/>
    </source>
</evidence>
<sequence>MERTNKESQALFNFLDSIQLSEVDIMSRVSLFSRLEAIAGAVDYQPDYQPTTISGSTMDGISWKGYMSDLDTMLKFTYVTVIDESKSPENFDGHVFLLADTNVHPGYTRLKLMKEAPLRENNIFSMTPGGAKSFCNEENGDYYLSAFKFKAAFNMYQHVPQKPPWVVQTSYSYGIEWPDEEEILEHGPSLCFTDISKEDETSNDAVPCFQCLEWPKQAAEWVTRKRGHWPSRETIDYIVSQGCRVVPVGPRGSKTRYLEWRISFAIAERELIKSFNNTQHKCYALLKMLLKEAIDAEIKDVLSSFNMKNTLLWTIENTEAELWRPERITLAFMECLNNLIKWVKDSSCPSYFVPENNVFELKVFGENEQKLLPILEKYASENWRCLLRCRTFREETRFVKLIKDESDASLALAIETYKATDSAVIWFDHDMRLFPRYEHARAELMTYLSNEDDISMAILNHLRVIQRLTGERSPTKFHAEVIQPLMLSIESSLGSHLYAMHKAEGYMNRKIEAGDFLQMAQEHLTRGKESDATSGPLKLANFYYMTGNTVGCLELTDTVLDNNHLLPTYVPQFLPTLLEPSEMQILGFKAFIESSFSMPLEDRFKTSAAHPVIFLPTEIDAVPDAVKFQLRSPIPEAMEYTYWLKWAVYDPLVYAHFLRFMCFSTVNDEENATVELESIEKMLREGAVAYEVTAFNLLGYSYVTSNDIEKATRYLLKANEKALSPEATVYQHGDSLSSFLQGGKKNKYKGSRNK</sequence>
<keyword evidence="6" id="KW-0547">Nucleotide-binding</keyword>
<reference evidence="11" key="1">
    <citation type="journal article" date="2021" name="Genome Biol. Evol.">
        <title>A High-Quality Reference Genome for a Parasitic Bivalve with Doubly Uniparental Inheritance (Bivalvia: Unionida).</title>
        <authorList>
            <person name="Smith C.H."/>
        </authorList>
    </citation>
    <scope>NUCLEOTIDE SEQUENCE</scope>
    <source>
        <strain evidence="11">CHS0354</strain>
    </source>
</reference>
<dbReference type="PANTHER" id="PTHR10656:SF42">
    <property type="entry name" value="CYCLIC GMP-AMP SYNTHASE-LIKE PROTEIN-RELATED"/>
    <property type="match status" value="1"/>
</dbReference>
<keyword evidence="4" id="KW-0548">Nucleotidyltransferase</keyword>
<dbReference type="SMART" id="SM01265">
    <property type="entry name" value="Mab-21"/>
    <property type="match status" value="1"/>
</dbReference>
<dbReference type="PANTHER" id="PTHR10656">
    <property type="entry name" value="CELL FATE DETERMINING PROTEIN MAB21-RELATED"/>
    <property type="match status" value="1"/>
</dbReference>
<dbReference type="GO" id="GO:0046872">
    <property type="term" value="F:metal ion binding"/>
    <property type="evidence" value="ECO:0007669"/>
    <property type="project" value="UniProtKB-KW"/>
</dbReference>
<dbReference type="GO" id="GO:0016779">
    <property type="term" value="F:nucleotidyltransferase activity"/>
    <property type="evidence" value="ECO:0007669"/>
    <property type="project" value="UniProtKB-KW"/>
</dbReference>
<evidence type="ECO:0000256" key="4">
    <source>
        <dbReference type="ARBA" id="ARBA00022695"/>
    </source>
</evidence>
<evidence type="ECO:0000256" key="1">
    <source>
        <dbReference type="ARBA" id="ARBA00001946"/>
    </source>
</evidence>
<name>A0AAE0VZQ9_9BIVA</name>
<evidence type="ECO:0000256" key="3">
    <source>
        <dbReference type="ARBA" id="ARBA00022679"/>
    </source>
</evidence>
<keyword evidence="5" id="KW-0479">Metal-binding</keyword>
<dbReference type="Proteomes" id="UP001195483">
    <property type="component" value="Unassembled WGS sequence"/>
</dbReference>
<keyword evidence="3" id="KW-0808">Transferase</keyword>
<evidence type="ECO:0000256" key="8">
    <source>
        <dbReference type="ARBA" id="ARBA00022842"/>
    </source>
</evidence>
<dbReference type="EMBL" id="JAEAOA010001512">
    <property type="protein sequence ID" value="KAK3595799.1"/>
    <property type="molecule type" value="Genomic_DNA"/>
</dbReference>
<evidence type="ECO:0000256" key="6">
    <source>
        <dbReference type="ARBA" id="ARBA00022741"/>
    </source>
</evidence>
<reference evidence="11" key="3">
    <citation type="submission" date="2023-05" db="EMBL/GenBank/DDBJ databases">
        <authorList>
            <person name="Smith C.H."/>
        </authorList>
    </citation>
    <scope>NUCLEOTIDE SEQUENCE</scope>
    <source>
        <strain evidence="11">CHS0354</strain>
        <tissue evidence="11">Mantle</tissue>
    </source>
</reference>
<reference evidence="11" key="2">
    <citation type="journal article" date="2021" name="Genome Biol. Evol.">
        <title>Developing a high-quality reference genome for a parasitic bivalve with doubly uniparental inheritance (Bivalvia: Unionida).</title>
        <authorList>
            <person name="Smith C.H."/>
        </authorList>
    </citation>
    <scope>NUCLEOTIDE SEQUENCE</scope>
    <source>
        <strain evidence="11">CHS0354</strain>
        <tissue evidence="11">Mantle</tissue>
    </source>
</reference>
<gene>
    <name evidence="11" type="ORF">CHS0354_025438</name>
</gene>
<organism evidence="11 12">
    <name type="scientific">Potamilus streckersoni</name>
    <dbReference type="NCBI Taxonomy" id="2493646"/>
    <lineage>
        <taxon>Eukaryota</taxon>
        <taxon>Metazoa</taxon>
        <taxon>Spiralia</taxon>
        <taxon>Lophotrochozoa</taxon>
        <taxon>Mollusca</taxon>
        <taxon>Bivalvia</taxon>
        <taxon>Autobranchia</taxon>
        <taxon>Heteroconchia</taxon>
        <taxon>Palaeoheterodonta</taxon>
        <taxon>Unionida</taxon>
        <taxon>Unionoidea</taxon>
        <taxon>Unionidae</taxon>
        <taxon>Ambleminae</taxon>
        <taxon>Lampsilini</taxon>
        <taxon>Potamilus</taxon>
    </lineage>
</organism>
<evidence type="ECO:0000256" key="5">
    <source>
        <dbReference type="ARBA" id="ARBA00022723"/>
    </source>
</evidence>
<dbReference type="InterPro" id="IPR046906">
    <property type="entry name" value="Mab-21_HhH/H2TH-like"/>
</dbReference>
<evidence type="ECO:0000313" key="11">
    <source>
        <dbReference type="EMBL" id="KAK3595799.1"/>
    </source>
</evidence>
<comment type="caution">
    <text evidence="11">The sequence shown here is derived from an EMBL/GenBank/DDBJ whole genome shotgun (WGS) entry which is preliminary data.</text>
</comment>
<evidence type="ECO:0000256" key="2">
    <source>
        <dbReference type="ARBA" id="ARBA00008307"/>
    </source>
</evidence>
<keyword evidence="7" id="KW-0067">ATP-binding</keyword>
<accession>A0AAE0VZQ9</accession>
<comment type="similarity">
    <text evidence="2">Belongs to the mab-21 family.</text>
</comment>
<proteinExistence type="inferred from homology"/>
<protein>
    <submittedName>
        <fullName evidence="11">Uncharacterized protein</fullName>
    </submittedName>
</protein>